<protein>
    <recommendedName>
        <fullName evidence="4">DNA primase</fullName>
    </recommendedName>
</protein>
<evidence type="ECO:0000313" key="2">
    <source>
        <dbReference type="EMBL" id="EKU94692.1"/>
    </source>
</evidence>
<evidence type="ECO:0008006" key="4">
    <source>
        <dbReference type="Google" id="ProtNLM"/>
    </source>
</evidence>
<evidence type="ECO:0000256" key="1">
    <source>
        <dbReference type="SAM" id="MobiDB-lite"/>
    </source>
</evidence>
<dbReference type="Proteomes" id="UP000009888">
    <property type="component" value="Unassembled WGS sequence"/>
</dbReference>
<dbReference type="STRING" id="202789.GCA_001457435_00465"/>
<evidence type="ECO:0000313" key="3">
    <source>
        <dbReference type="Proteomes" id="UP000009888"/>
    </source>
</evidence>
<feature type="compositionally biased region" description="Acidic residues" evidence="1">
    <location>
        <begin position="65"/>
        <end position="134"/>
    </location>
</feature>
<keyword evidence="3" id="KW-1185">Reference proteome</keyword>
<comment type="caution">
    <text evidence="2">The sequence shown here is derived from an EMBL/GenBank/DDBJ whole genome shotgun (WGS) entry which is preliminary data.</text>
</comment>
<dbReference type="HOGENOM" id="CLU_146480_0_0_11"/>
<dbReference type="PATRIC" id="fig|883066.3.peg.1701"/>
<organism evidence="2 3">
    <name type="scientific">Actinobaculum massiliense ACS-171-V-Col2</name>
    <dbReference type="NCBI Taxonomy" id="883066"/>
    <lineage>
        <taxon>Bacteria</taxon>
        <taxon>Bacillati</taxon>
        <taxon>Actinomycetota</taxon>
        <taxon>Actinomycetes</taxon>
        <taxon>Actinomycetales</taxon>
        <taxon>Actinomycetaceae</taxon>
        <taxon>Actinobaculum</taxon>
    </lineage>
</organism>
<gene>
    <name evidence="2" type="ORF">HMPREF9233_01639</name>
</gene>
<dbReference type="AlphaFoldDB" id="K9EUL1"/>
<dbReference type="eggNOG" id="ENOG50336AB">
    <property type="taxonomic scope" value="Bacteria"/>
</dbReference>
<dbReference type="RefSeq" id="WP_007001844.1">
    <property type="nucleotide sequence ID" value="NZ_JH992956.1"/>
</dbReference>
<dbReference type="EMBL" id="AGWL01000008">
    <property type="protein sequence ID" value="EKU94692.1"/>
    <property type="molecule type" value="Genomic_DNA"/>
</dbReference>
<accession>K9EUL1</accession>
<proteinExistence type="predicted"/>
<sequence length="134" mass="15003">MATNPRSALDRLIGALESFHQAATTADDPEASSVLEAADALADAYTVYDDVIFTEFGVESPLDSWGDDDSDDDEIDYNDDDYDFDDSDEDSEDGDSDDDLDDDEFDDSDDDDEDEDDEDDLDDDYDFEETDETH</sequence>
<feature type="region of interest" description="Disordered" evidence="1">
    <location>
        <begin position="57"/>
        <end position="134"/>
    </location>
</feature>
<name>K9EUL1_9ACTO</name>
<reference evidence="2 3" key="1">
    <citation type="submission" date="2012-09" db="EMBL/GenBank/DDBJ databases">
        <title>The Genome Sequence of Actinobaculum massiliae ACS-171-V-COL2.</title>
        <authorList>
            <consortium name="The Broad Institute Genome Sequencing Platform"/>
            <person name="Earl A."/>
            <person name="Ward D."/>
            <person name="Feldgarden M."/>
            <person name="Gevers D."/>
            <person name="Saerens B."/>
            <person name="Vaneechoutte M."/>
            <person name="Walker B."/>
            <person name="Young S.K."/>
            <person name="Zeng Q."/>
            <person name="Gargeya S."/>
            <person name="Fitzgerald M."/>
            <person name="Haas B."/>
            <person name="Abouelleil A."/>
            <person name="Alvarado L."/>
            <person name="Arachchi H.M."/>
            <person name="Berlin A."/>
            <person name="Chapman S.B."/>
            <person name="Goldberg J."/>
            <person name="Griggs A."/>
            <person name="Gujja S."/>
            <person name="Hansen M."/>
            <person name="Howarth C."/>
            <person name="Imamovic A."/>
            <person name="Larimer J."/>
            <person name="McCowen C."/>
            <person name="Montmayeur A."/>
            <person name="Murphy C."/>
            <person name="Neiman D."/>
            <person name="Pearson M."/>
            <person name="Priest M."/>
            <person name="Roberts A."/>
            <person name="Saif S."/>
            <person name="Shea T."/>
            <person name="Sisk P."/>
            <person name="Sykes S."/>
            <person name="Wortman J."/>
            <person name="Nusbaum C."/>
            <person name="Birren B."/>
        </authorList>
    </citation>
    <scope>NUCLEOTIDE SEQUENCE [LARGE SCALE GENOMIC DNA]</scope>
    <source>
        <strain evidence="3">ACS-171-V-Col2</strain>
    </source>
</reference>